<dbReference type="SUPFAM" id="SSF53067">
    <property type="entry name" value="Actin-like ATPase domain"/>
    <property type="match status" value="1"/>
</dbReference>
<dbReference type="InterPro" id="IPR043129">
    <property type="entry name" value="ATPase_NBD"/>
</dbReference>
<dbReference type="GO" id="GO:0004340">
    <property type="term" value="F:glucokinase activity"/>
    <property type="evidence" value="ECO:0007669"/>
    <property type="project" value="UniProtKB-EC"/>
</dbReference>
<evidence type="ECO:0000256" key="1">
    <source>
        <dbReference type="ARBA" id="ARBA00006479"/>
    </source>
</evidence>
<evidence type="ECO:0000256" key="5">
    <source>
        <dbReference type="ARBA" id="ARBA00022741"/>
    </source>
</evidence>
<evidence type="ECO:0000256" key="3">
    <source>
        <dbReference type="ARBA" id="ARBA00014701"/>
    </source>
</evidence>
<gene>
    <name evidence="9" type="ORF">ACFSBH_20485</name>
</gene>
<dbReference type="EC" id="2.7.1.2" evidence="2"/>
<dbReference type="RefSeq" id="WP_251510116.1">
    <property type="nucleotide sequence ID" value="NZ_JAMBON010000001.1"/>
</dbReference>
<evidence type="ECO:0000313" key="10">
    <source>
        <dbReference type="Proteomes" id="UP001597221"/>
    </source>
</evidence>
<comment type="caution">
    <text evidence="9">The sequence shown here is derived from an EMBL/GenBank/DDBJ whole genome shotgun (WGS) entry which is preliminary data.</text>
</comment>
<keyword evidence="10" id="KW-1185">Reference proteome</keyword>
<dbReference type="PANTHER" id="PTHR18964">
    <property type="entry name" value="ROK (REPRESSOR, ORF, KINASE) FAMILY"/>
    <property type="match status" value="1"/>
</dbReference>
<evidence type="ECO:0000256" key="8">
    <source>
        <dbReference type="ARBA" id="ARBA00032386"/>
    </source>
</evidence>
<name>A0ABW4HXK1_9BACI</name>
<dbReference type="InterPro" id="IPR049874">
    <property type="entry name" value="ROK_cs"/>
</dbReference>
<accession>A0ABW4HXK1</accession>
<evidence type="ECO:0000313" key="9">
    <source>
        <dbReference type="EMBL" id="MFD1609996.1"/>
    </source>
</evidence>
<dbReference type="Proteomes" id="UP001597221">
    <property type="component" value="Unassembled WGS sequence"/>
</dbReference>
<dbReference type="InterPro" id="IPR000600">
    <property type="entry name" value="ROK"/>
</dbReference>
<evidence type="ECO:0000256" key="2">
    <source>
        <dbReference type="ARBA" id="ARBA00012323"/>
    </source>
</evidence>
<keyword evidence="5" id="KW-0547">Nucleotide-binding</keyword>
<dbReference type="PROSITE" id="PS01125">
    <property type="entry name" value="ROK"/>
    <property type="match status" value="1"/>
</dbReference>
<proteinExistence type="inferred from homology"/>
<keyword evidence="7" id="KW-0067">ATP-binding</keyword>
<evidence type="ECO:0000256" key="6">
    <source>
        <dbReference type="ARBA" id="ARBA00022777"/>
    </source>
</evidence>
<reference evidence="10" key="1">
    <citation type="journal article" date="2019" name="Int. J. Syst. Evol. Microbiol.">
        <title>The Global Catalogue of Microorganisms (GCM) 10K type strain sequencing project: providing services to taxonomists for standard genome sequencing and annotation.</title>
        <authorList>
            <consortium name="The Broad Institute Genomics Platform"/>
            <consortium name="The Broad Institute Genome Sequencing Center for Infectious Disease"/>
            <person name="Wu L."/>
            <person name="Ma J."/>
        </authorList>
    </citation>
    <scope>NUCLEOTIDE SEQUENCE [LARGE SCALE GENOMIC DNA]</scope>
    <source>
        <strain evidence="10">CGMCC 1.12376</strain>
    </source>
</reference>
<keyword evidence="4 9" id="KW-0808">Transferase</keyword>
<dbReference type="PANTHER" id="PTHR18964:SF149">
    <property type="entry name" value="BIFUNCTIONAL UDP-N-ACETYLGLUCOSAMINE 2-EPIMERASE_N-ACETYLMANNOSAMINE KINASE"/>
    <property type="match status" value="1"/>
</dbReference>
<evidence type="ECO:0000256" key="7">
    <source>
        <dbReference type="ARBA" id="ARBA00022840"/>
    </source>
</evidence>
<dbReference type="NCBIfam" id="TIGR00744">
    <property type="entry name" value="ROK_glcA_fam"/>
    <property type="match status" value="1"/>
</dbReference>
<dbReference type="Pfam" id="PF00480">
    <property type="entry name" value="ROK"/>
    <property type="match status" value="1"/>
</dbReference>
<dbReference type="InterPro" id="IPR004654">
    <property type="entry name" value="ROK_glcA"/>
</dbReference>
<dbReference type="EMBL" id="JBHUDE010000166">
    <property type="protein sequence ID" value="MFD1609996.1"/>
    <property type="molecule type" value="Genomic_DNA"/>
</dbReference>
<protein>
    <recommendedName>
        <fullName evidence="3">Glucokinase</fullName>
        <ecNumber evidence="2">2.7.1.2</ecNumber>
    </recommendedName>
    <alternativeName>
        <fullName evidence="8">Glucose kinase</fullName>
    </alternativeName>
</protein>
<evidence type="ECO:0000256" key="4">
    <source>
        <dbReference type="ARBA" id="ARBA00022679"/>
    </source>
</evidence>
<sequence length="321" mass="33791">MEKYMIGMDMGGTSIKFGLFTSDGELIHKWSIPTNIDNNGSAILDDSWNSMKSKLSEMNISTDKALGIGVGIPGYVDSQTGVVHEAINIGWKNKLITEELEGLSGLPVFIENDANIAVLGENWKGAGNQAQHVIAVTLGTGVGGGVISAGKILNGTNGMAGELGHILIEENGAYCNCGNHGCLETIASATGIVRQAKEAISKYPESSLAKHYETNKKVTARDVFELAAEGDVAATSIVDRVSDVLGHTFANIGVILNPEKILIGGGVSQAGEPFVNRINSYFQHYALPRVKESCEIKLAELGNDAGIIGGAFLVSQNMAGN</sequence>
<dbReference type="Gene3D" id="3.30.420.40">
    <property type="match status" value="2"/>
</dbReference>
<organism evidence="9 10">
    <name type="scientific">Oceanobacillus luteolus</name>
    <dbReference type="NCBI Taxonomy" id="1274358"/>
    <lineage>
        <taxon>Bacteria</taxon>
        <taxon>Bacillati</taxon>
        <taxon>Bacillota</taxon>
        <taxon>Bacilli</taxon>
        <taxon>Bacillales</taxon>
        <taxon>Bacillaceae</taxon>
        <taxon>Oceanobacillus</taxon>
    </lineage>
</organism>
<keyword evidence="6" id="KW-0418">Kinase</keyword>
<comment type="similarity">
    <text evidence="1">Belongs to the ROK (NagC/XylR) family.</text>
</comment>